<keyword evidence="1" id="KW-0732">Signal</keyword>
<organism evidence="2 3">
    <name type="scientific">Candidatus Daviesbacteria bacterium GW2011_GWB1_41_5</name>
    <dbReference type="NCBI Taxonomy" id="1618429"/>
    <lineage>
        <taxon>Bacteria</taxon>
        <taxon>Candidatus Daviesiibacteriota</taxon>
    </lineage>
</organism>
<accession>A0A0G0WDR5</accession>
<sequence length="547" mass="58488">MKFNFRKIASALASAAMLGSTVAIAAAANFPAPFVQNGAADVAIVYQNNLDLGAVTDISTALSSAMSSSGNASTAGTTPTGDYVLLAKASDKLNMGNVISTIFGSTVDDDDLEDLLANGVYTNDENTEYDFEQKVTLGSALQVQHFADSDYNNKEPTVGINLTSSEWVLNYTLSFIDQPESDVSSGDLVDFETTNFRLLGRDYFVLDAKNATNVKLTLLDSANTATVSEGESTTVSVGSKTYSAEIVFIGSSEVKLKINGETTSSLAEGGTYKLSDGTYIGIKDILVQDYSGGVKKVEFSIGSGKLEMTSASNIKLNDNTVSGMLSKINMGTSTSGKEKISSIVIEWRTDDEEFLTSETELVMPGFKALKFSANEFTPSEDDFEMTTVSNSGSTKMRLRADVKDGIIDVPFLYSNASGEFTGIGEEANKDMLTSFGLTGLLYNKSTHEYLIASWNSTRDAETYLLKFEQYDNTDGINYTTPEKYVDGSWVGACGTKSDSGGSTPSCDIGSLSLTLNKISGKDSYGGKFVNFTGNAGSSFYRVYTKEG</sequence>
<evidence type="ECO:0000313" key="2">
    <source>
        <dbReference type="EMBL" id="KKS11104.1"/>
    </source>
</evidence>
<protein>
    <submittedName>
        <fullName evidence="2">Uncharacterized protein</fullName>
    </submittedName>
</protein>
<dbReference type="Proteomes" id="UP000034753">
    <property type="component" value="Unassembled WGS sequence"/>
</dbReference>
<evidence type="ECO:0000313" key="3">
    <source>
        <dbReference type="Proteomes" id="UP000034753"/>
    </source>
</evidence>
<comment type="caution">
    <text evidence="2">The sequence shown here is derived from an EMBL/GenBank/DDBJ whole genome shotgun (WGS) entry which is preliminary data.</text>
</comment>
<proteinExistence type="predicted"/>
<evidence type="ECO:0000256" key="1">
    <source>
        <dbReference type="SAM" id="SignalP"/>
    </source>
</evidence>
<reference evidence="2 3" key="1">
    <citation type="journal article" date="2015" name="Nature">
        <title>rRNA introns, odd ribosomes, and small enigmatic genomes across a large radiation of phyla.</title>
        <authorList>
            <person name="Brown C.T."/>
            <person name="Hug L.A."/>
            <person name="Thomas B.C."/>
            <person name="Sharon I."/>
            <person name="Castelle C.J."/>
            <person name="Singh A."/>
            <person name="Wilkins M.J."/>
            <person name="Williams K.H."/>
            <person name="Banfield J.F."/>
        </authorList>
    </citation>
    <scope>NUCLEOTIDE SEQUENCE [LARGE SCALE GENOMIC DNA]</scope>
</reference>
<name>A0A0G0WDR5_9BACT</name>
<feature type="chain" id="PRO_5002535084" evidence="1">
    <location>
        <begin position="26"/>
        <end position="547"/>
    </location>
</feature>
<dbReference type="EMBL" id="LCBN01000084">
    <property type="protein sequence ID" value="KKS11104.1"/>
    <property type="molecule type" value="Genomic_DNA"/>
</dbReference>
<gene>
    <name evidence="2" type="ORF">UU67_C0084G0001</name>
</gene>
<dbReference type="AlphaFoldDB" id="A0A0G0WDR5"/>
<feature type="non-terminal residue" evidence="2">
    <location>
        <position position="547"/>
    </location>
</feature>
<feature type="signal peptide" evidence="1">
    <location>
        <begin position="1"/>
        <end position="25"/>
    </location>
</feature>